<keyword evidence="2" id="KW-0812">Transmembrane</keyword>
<feature type="compositionally biased region" description="Pro residues" evidence="1">
    <location>
        <begin position="162"/>
        <end position="182"/>
    </location>
</feature>
<dbReference type="EMBL" id="PVZC01000006">
    <property type="protein sequence ID" value="PRX97293.1"/>
    <property type="molecule type" value="Genomic_DNA"/>
</dbReference>
<organism evidence="3 4">
    <name type="scientific">Allonocardiopsis opalescens</name>
    <dbReference type="NCBI Taxonomy" id="1144618"/>
    <lineage>
        <taxon>Bacteria</taxon>
        <taxon>Bacillati</taxon>
        <taxon>Actinomycetota</taxon>
        <taxon>Actinomycetes</taxon>
        <taxon>Streptosporangiales</taxon>
        <taxon>Allonocardiopsis</taxon>
    </lineage>
</organism>
<keyword evidence="4" id="KW-1185">Reference proteome</keyword>
<keyword evidence="2" id="KW-1133">Transmembrane helix</keyword>
<proteinExistence type="predicted"/>
<dbReference type="RefSeq" id="WP_106249243.1">
    <property type="nucleotide sequence ID" value="NZ_PVZC01000006.1"/>
</dbReference>
<reference evidence="3 4" key="1">
    <citation type="submission" date="2018-03" db="EMBL/GenBank/DDBJ databases">
        <title>Genomic Encyclopedia of Archaeal and Bacterial Type Strains, Phase II (KMG-II): from individual species to whole genera.</title>
        <authorList>
            <person name="Goeker M."/>
        </authorList>
    </citation>
    <scope>NUCLEOTIDE SEQUENCE [LARGE SCALE GENOMIC DNA]</scope>
    <source>
        <strain evidence="3 4">DSM 45601</strain>
    </source>
</reference>
<feature type="transmembrane region" description="Helical" evidence="2">
    <location>
        <begin position="12"/>
        <end position="34"/>
    </location>
</feature>
<protein>
    <recommendedName>
        <fullName evidence="5">PH (Pleckstrin Homology) domain-containing protein</fullName>
    </recommendedName>
</protein>
<feature type="compositionally biased region" description="Pro residues" evidence="1">
    <location>
        <begin position="190"/>
        <end position="201"/>
    </location>
</feature>
<gene>
    <name evidence="3" type="ORF">CLV72_106330</name>
</gene>
<name>A0A2T0Q0T9_9ACTN</name>
<accession>A0A2T0Q0T9</accession>
<evidence type="ECO:0000313" key="4">
    <source>
        <dbReference type="Proteomes" id="UP000237846"/>
    </source>
</evidence>
<sequence length="210" mass="22426">MEFRKKTSTIMFGGLGLALLGALGTALLIGWLVQGGTLPIILFGAPLVLLAGLGVAAYGLIPFRLRIDQHGVTTRHAPEGLNTFVPWTGIAAITIERKPGDAESLAPYVVLWPHPGTHLGAEPSFHRDGRPAYLLGQLDEIKESEQQVRQALAHFGAQRPHGYPPAQPPHHAPPRQPHPGTPAPSAHGPRPYPGGPYPPQQPYGRPGPGR</sequence>
<evidence type="ECO:0008006" key="5">
    <source>
        <dbReference type="Google" id="ProtNLM"/>
    </source>
</evidence>
<feature type="transmembrane region" description="Helical" evidence="2">
    <location>
        <begin position="40"/>
        <end position="61"/>
    </location>
</feature>
<dbReference type="AlphaFoldDB" id="A0A2T0Q0T9"/>
<evidence type="ECO:0000256" key="1">
    <source>
        <dbReference type="SAM" id="MobiDB-lite"/>
    </source>
</evidence>
<comment type="caution">
    <text evidence="3">The sequence shown here is derived from an EMBL/GenBank/DDBJ whole genome shotgun (WGS) entry which is preliminary data.</text>
</comment>
<keyword evidence="2" id="KW-0472">Membrane</keyword>
<evidence type="ECO:0000256" key="2">
    <source>
        <dbReference type="SAM" id="Phobius"/>
    </source>
</evidence>
<dbReference type="Proteomes" id="UP000237846">
    <property type="component" value="Unassembled WGS sequence"/>
</dbReference>
<evidence type="ECO:0000313" key="3">
    <source>
        <dbReference type="EMBL" id="PRX97293.1"/>
    </source>
</evidence>
<feature type="region of interest" description="Disordered" evidence="1">
    <location>
        <begin position="158"/>
        <end position="210"/>
    </location>
</feature>